<name>A0A9D3PID5_MEGAT</name>
<feature type="compositionally biased region" description="Basic and acidic residues" evidence="1">
    <location>
        <begin position="154"/>
        <end position="165"/>
    </location>
</feature>
<keyword evidence="4" id="KW-1185">Reference proteome</keyword>
<reference evidence="3" key="1">
    <citation type="submission" date="2021-01" db="EMBL/GenBank/DDBJ databases">
        <authorList>
            <person name="Zahm M."/>
            <person name="Roques C."/>
            <person name="Cabau C."/>
            <person name="Klopp C."/>
            <person name="Donnadieu C."/>
            <person name="Jouanno E."/>
            <person name="Lampietro C."/>
            <person name="Louis A."/>
            <person name="Herpin A."/>
            <person name="Echchiki A."/>
            <person name="Berthelot C."/>
            <person name="Parey E."/>
            <person name="Roest-Crollius H."/>
            <person name="Braasch I."/>
            <person name="Postlethwait J."/>
            <person name="Bobe J."/>
            <person name="Montfort J."/>
            <person name="Bouchez O."/>
            <person name="Begum T."/>
            <person name="Mejri S."/>
            <person name="Adams A."/>
            <person name="Chen W.-J."/>
            <person name="Guiguen Y."/>
        </authorList>
    </citation>
    <scope>NUCLEOTIDE SEQUENCE</scope>
    <source>
        <strain evidence="3">YG-15Mar2019-1</strain>
        <tissue evidence="3">Brain</tissue>
    </source>
</reference>
<protein>
    <recommendedName>
        <fullName evidence="2">CARD domain-containing protein</fullName>
    </recommendedName>
</protein>
<sequence length="181" mass="21547">MAESRYQVMDFLQRHRDQIIEKVKWTGPIVEAAVSQHLIPEELMHEVQRTVSTQEVMRMVFTALESEPPQQRDAFYQILKQMEPALIQELENREAEHRQEEMESDVGLSYGKTKKVEEKMPKLQAETQRRKDTLKRRRLETLRAIEDIEKLWEGTSREMSEMEQMRKRHKDSNGYGGKDED</sequence>
<dbReference type="InterPro" id="IPR011029">
    <property type="entry name" value="DEATH-like_dom_sf"/>
</dbReference>
<accession>A0A9D3PID5</accession>
<dbReference type="PROSITE" id="PS50209">
    <property type="entry name" value="CARD"/>
    <property type="match status" value="1"/>
</dbReference>
<dbReference type="AlphaFoldDB" id="A0A9D3PID5"/>
<evidence type="ECO:0000259" key="2">
    <source>
        <dbReference type="PROSITE" id="PS50209"/>
    </source>
</evidence>
<dbReference type="GO" id="GO:0042981">
    <property type="term" value="P:regulation of apoptotic process"/>
    <property type="evidence" value="ECO:0007669"/>
    <property type="project" value="InterPro"/>
</dbReference>
<dbReference type="Gene3D" id="1.10.533.10">
    <property type="entry name" value="Death Domain, Fas"/>
    <property type="match status" value="1"/>
</dbReference>
<dbReference type="OrthoDB" id="10255522at2759"/>
<dbReference type="SUPFAM" id="SSF47986">
    <property type="entry name" value="DEATH domain"/>
    <property type="match status" value="1"/>
</dbReference>
<comment type="caution">
    <text evidence="3">The sequence shown here is derived from an EMBL/GenBank/DDBJ whole genome shotgun (WGS) entry which is preliminary data.</text>
</comment>
<evidence type="ECO:0000313" key="4">
    <source>
        <dbReference type="Proteomes" id="UP001046870"/>
    </source>
</evidence>
<evidence type="ECO:0000256" key="1">
    <source>
        <dbReference type="SAM" id="MobiDB-lite"/>
    </source>
</evidence>
<dbReference type="EMBL" id="JAFDVH010000021">
    <property type="protein sequence ID" value="KAG7457965.1"/>
    <property type="molecule type" value="Genomic_DNA"/>
</dbReference>
<feature type="region of interest" description="Disordered" evidence="1">
    <location>
        <begin position="154"/>
        <end position="181"/>
    </location>
</feature>
<organism evidence="3 4">
    <name type="scientific">Megalops atlanticus</name>
    <name type="common">Tarpon</name>
    <name type="synonym">Clupea gigantea</name>
    <dbReference type="NCBI Taxonomy" id="7932"/>
    <lineage>
        <taxon>Eukaryota</taxon>
        <taxon>Metazoa</taxon>
        <taxon>Chordata</taxon>
        <taxon>Craniata</taxon>
        <taxon>Vertebrata</taxon>
        <taxon>Euteleostomi</taxon>
        <taxon>Actinopterygii</taxon>
        <taxon>Neopterygii</taxon>
        <taxon>Teleostei</taxon>
        <taxon>Elopiformes</taxon>
        <taxon>Megalopidae</taxon>
        <taxon>Megalops</taxon>
    </lineage>
</organism>
<dbReference type="Pfam" id="PF00619">
    <property type="entry name" value="CARD"/>
    <property type="match status" value="1"/>
</dbReference>
<dbReference type="Proteomes" id="UP001046870">
    <property type="component" value="Chromosome 21"/>
</dbReference>
<evidence type="ECO:0000313" key="3">
    <source>
        <dbReference type="EMBL" id="KAG7457965.1"/>
    </source>
</evidence>
<feature type="domain" description="CARD" evidence="2">
    <location>
        <begin position="4"/>
        <end position="94"/>
    </location>
</feature>
<dbReference type="InterPro" id="IPR001315">
    <property type="entry name" value="CARD"/>
</dbReference>
<proteinExistence type="predicted"/>
<gene>
    <name evidence="3" type="ORF">MATL_G00232760</name>
</gene>